<feature type="transmembrane region" description="Helical" evidence="10">
    <location>
        <begin position="348"/>
        <end position="366"/>
    </location>
</feature>
<accession>A0A1M5Q0Q3</accession>
<dbReference type="InterPro" id="IPR043428">
    <property type="entry name" value="LivM-like"/>
</dbReference>
<dbReference type="GO" id="GO:0006865">
    <property type="term" value="P:amino acid transport"/>
    <property type="evidence" value="ECO:0007669"/>
    <property type="project" value="UniProtKB-KW"/>
</dbReference>
<evidence type="ECO:0000313" key="11">
    <source>
        <dbReference type="EMBL" id="SHH07289.1"/>
    </source>
</evidence>
<keyword evidence="12" id="KW-1185">Reference proteome</keyword>
<evidence type="ECO:0000256" key="8">
    <source>
        <dbReference type="ARBA" id="ARBA00037998"/>
    </source>
</evidence>
<dbReference type="STRING" id="1206085.SAMN05443575_3249"/>
<keyword evidence="4 10" id="KW-0812">Transmembrane</keyword>
<evidence type="ECO:0000256" key="4">
    <source>
        <dbReference type="ARBA" id="ARBA00022692"/>
    </source>
</evidence>
<dbReference type="InterPro" id="IPR001851">
    <property type="entry name" value="ABC_transp_permease"/>
</dbReference>
<feature type="transmembrane region" description="Helical" evidence="10">
    <location>
        <begin position="556"/>
        <end position="574"/>
    </location>
</feature>
<evidence type="ECO:0000256" key="6">
    <source>
        <dbReference type="ARBA" id="ARBA00022989"/>
    </source>
</evidence>
<feature type="transmembrane region" description="Helical" evidence="10">
    <location>
        <begin position="610"/>
        <end position="635"/>
    </location>
</feature>
<evidence type="ECO:0000256" key="5">
    <source>
        <dbReference type="ARBA" id="ARBA00022970"/>
    </source>
</evidence>
<reference evidence="11 12" key="1">
    <citation type="submission" date="2016-11" db="EMBL/GenBank/DDBJ databases">
        <authorList>
            <person name="Jaros S."/>
            <person name="Januszkiewicz K."/>
            <person name="Wedrychowicz H."/>
        </authorList>
    </citation>
    <scope>NUCLEOTIDE SEQUENCE [LARGE SCALE GENOMIC DNA]</scope>
    <source>
        <strain evidence="11 12">DSM 45627</strain>
    </source>
</reference>
<feature type="transmembrane region" description="Helical" evidence="10">
    <location>
        <begin position="201"/>
        <end position="224"/>
    </location>
</feature>
<organism evidence="11 12">
    <name type="scientific">Jatrophihabitans endophyticus</name>
    <dbReference type="NCBI Taxonomy" id="1206085"/>
    <lineage>
        <taxon>Bacteria</taxon>
        <taxon>Bacillati</taxon>
        <taxon>Actinomycetota</taxon>
        <taxon>Actinomycetes</taxon>
        <taxon>Jatrophihabitantales</taxon>
        <taxon>Jatrophihabitantaceae</taxon>
        <taxon>Jatrophihabitans</taxon>
    </lineage>
</organism>
<dbReference type="Proteomes" id="UP000186132">
    <property type="component" value="Unassembled WGS sequence"/>
</dbReference>
<comment type="subcellular location">
    <subcellularLocation>
        <location evidence="1">Cell membrane</location>
        <topology evidence="1">Multi-pass membrane protein</topology>
    </subcellularLocation>
</comment>
<feature type="region of interest" description="Disordered" evidence="9">
    <location>
        <begin position="644"/>
        <end position="672"/>
    </location>
</feature>
<feature type="transmembrane region" description="Helical" evidence="10">
    <location>
        <begin position="109"/>
        <end position="128"/>
    </location>
</feature>
<proteinExistence type="inferred from homology"/>
<feature type="transmembrane region" description="Helical" evidence="10">
    <location>
        <begin position="282"/>
        <end position="301"/>
    </location>
</feature>
<feature type="transmembrane region" description="Helical" evidence="10">
    <location>
        <begin position="479"/>
        <end position="500"/>
    </location>
</feature>
<gene>
    <name evidence="11" type="ORF">SAMN05443575_3249</name>
</gene>
<sequence length="672" mass="69803">MVVIQLIILGLAAGAVYAVFADGLIAVYRATGIINFAHGAMAMWGAYVMSQLHSDSRLVFPVWSISLGDGPMGLWPAALIGLVNGVLLTLLCHYLVFRPLRKAPALSQVVASVGLLLFLQSLVALRFGTFTITMAPLVPNENVTVAGVSVSVVSATAVGAAAVICLALWAYFRFTKYGIATRAGAEEELGLRLLGFSPDRLALIIWILVGFSSNVIVILAGTLVGLDPNVYTFAVIPALAVALVGLLKSFWAGFAAGIALGGFQAYIMYLAANTWWPKWAKVGLTDAVPFLAIIVILFLFGKGIPARGRITEPRLSPVKVPAIKLPVAAVAIVVAVLAVTLTSGNYRYGIVTSMILTIMSLSYTVVTGYLGQISLAQTAFAGTAGFALSKVENELGVPFPLSIVLAVIVAALLGIVIGTPALRIRGAQLAVITLAAAIVVQQFVFNNNVFTPLKGNPLSGPKIFGLDLSVRSGTNVSRLQFGLFTLVVLVAVMVVVVLLLSGRTGQSFLAVRSNERAAASIGIDVSRTKLLGFAISSAVAGLGGCMLAYSSAQVEPGSFTVLVGLSLLATVYLGGIGSMSGAVLAGIIGPGGIVYMLLNQAVDLGTYYPMIAAALLVVTAILNPLGIAGGTRIMADQVLARLRGPGRPPTTGDAAGPVLRTTREEPAHVDAH</sequence>
<dbReference type="PANTHER" id="PTHR11795">
    <property type="entry name" value="BRANCHED-CHAIN AMINO ACID TRANSPORT SYSTEM PERMEASE PROTEIN LIVH"/>
    <property type="match status" value="1"/>
</dbReference>
<dbReference type="EMBL" id="FQVU01000004">
    <property type="protein sequence ID" value="SHH07289.1"/>
    <property type="molecule type" value="Genomic_DNA"/>
</dbReference>
<feature type="transmembrane region" description="Helical" evidence="10">
    <location>
        <begin position="581"/>
        <end position="598"/>
    </location>
</feature>
<evidence type="ECO:0000256" key="2">
    <source>
        <dbReference type="ARBA" id="ARBA00022448"/>
    </source>
</evidence>
<keyword evidence="2" id="KW-0813">Transport</keyword>
<feature type="transmembrane region" description="Helical" evidence="10">
    <location>
        <begin position="530"/>
        <end position="550"/>
    </location>
</feature>
<evidence type="ECO:0000256" key="1">
    <source>
        <dbReference type="ARBA" id="ARBA00004651"/>
    </source>
</evidence>
<dbReference type="AlphaFoldDB" id="A0A1M5Q0Q3"/>
<dbReference type="Pfam" id="PF02653">
    <property type="entry name" value="BPD_transp_2"/>
    <property type="match status" value="2"/>
</dbReference>
<keyword evidence="3" id="KW-1003">Cell membrane</keyword>
<name>A0A1M5Q0Q3_9ACTN</name>
<keyword evidence="6 10" id="KW-1133">Transmembrane helix</keyword>
<evidence type="ECO:0000256" key="3">
    <source>
        <dbReference type="ARBA" id="ARBA00022475"/>
    </source>
</evidence>
<evidence type="ECO:0000313" key="12">
    <source>
        <dbReference type="Proteomes" id="UP000186132"/>
    </source>
</evidence>
<dbReference type="GO" id="GO:0005886">
    <property type="term" value="C:plasma membrane"/>
    <property type="evidence" value="ECO:0007669"/>
    <property type="project" value="UniProtKB-SubCell"/>
</dbReference>
<keyword evidence="7 10" id="KW-0472">Membrane</keyword>
<feature type="transmembrane region" description="Helical" evidence="10">
    <location>
        <begin position="35"/>
        <end position="54"/>
    </location>
</feature>
<keyword evidence="5" id="KW-0029">Amino-acid transport</keyword>
<feature type="transmembrane region" description="Helical" evidence="10">
    <location>
        <begin position="429"/>
        <end position="445"/>
    </location>
</feature>
<feature type="transmembrane region" description="Helical" evidence="10">
    <location>
        <begin position="6"/>
        <end position="28"/>
    </location>
</feature>
<evidence type="ECO:0000256" key="9">
    <source>
        <dbReference type="SAM" id="MobiDB-lite"/>
    </source>
</evidence>
<evidence type="ECO:0000256" key="7">
    <source>
        <dbReference type="ARBA" id="ARBA00023136"/>
    </source>
</evidence>
<dbReference type="OrthoDB" id="3396710at2"/>
<feature type="transmembrane region" description="Helical" evidence="10">
    <location>
        <begin position="74"/>
        <end position="97"/>
    </location>
</feature>
<dbReference type="GO" id="GO:0015658">
    <property type="term" value="F:branched-chain amino acid transmembrane transporter activity"/>
    <property type="evidence" value="ECO:0007669"/>
    <property type="project" value="InterPro"/>
</dbReference>
<evidence type="ECO:0000256" key="10">
    <source>
        <dbReference type="SAM" id="Phobius"/>
    </source>
</evidence>
<dbReference type="CDD" id="cd06581">
    <property type="entry name" value="TM_PBP1_LivM_like"/>
    <property type="match status" value="1"/>
</dbReference>
<protein>
    <submittedName>
        <fullName evidence="11">Branched-chain amino acid transport system permease protein</fullName>
    </submittedName>
</protein>
<dbReference type="CDD" id="cd06582">
    <property type="entry name" value="TM_PBP1_LivH_like"/>
    <property type="match status" value="1"/>
</dbReference>
<feature type="transmembrane region" description="Helical" evidence="10">
    <location>
        <begin position="148"/>
        <end position="172"/>
    </location>
</feature>
<dbReference type="InterPro" id="IPR052157">
    <property type="entry name" value="BCAA_transport_permease"/>
</dbReference>
<comment type="similarity">
    <text evidence="8">Belongs to the binding-protein-dependent transport system permease family. LivHM subfamily.</text>
</comment>
<dbReference type="PANTHER" id="PTHR11795:SF445">
    <property type="entry name" value="AMINO ACID ABC TRANSPORTER PERMEASE PROTEIN"/>
    <property type="match status" value="1"/>
</dbReference>
<feature type="transmembrane region" description="Helical" evidence="10">
    <location>
        <begin position="397"/>
        <end position="417"/>
    </location>
</feature>
<feature type="compositionally biased region" description="Basic and acidic residues" evidence="9">
    <location>
        <begin position="661"/>
        <end position="672"/>
    </location>
</feature>
<dbReference type="RefSeq" id="WP_073391443.1">
    <property type="nucleotide sequence ID" value="NZ_FQVU01000004.1"/>
</dbReference>
<feature type="transmembrane region" description="Helical" evidence="10">
    <location>
        <begin position="322"/>
        <end position="342"/>
    </location>
</feature>